<dbReference type="Pfam" id="PF00240">
    <property type="entry name" value="ubiquitin"/>
    <property type="match status" value="1"/>
</dbReference>
<name>A0ABN9WSB4_9DINO</name>
<protein>
    <recommendedName>
        <fullName evidence="2">Ubiquitin-like domain-containing protein</fullName>
    </recommendedName>
</protein>
<dbReference type="InterPro" id="IPR029071">
    <property type="entry name" value="Ubiquitin-like_domsf"/>
</dbReference>
<organism evidence="3 4">
    <name type="scientific">Prorocentrum cordatum</name>
    <dbReference type="NCBI Taxonomy" id="2364126"/>
    <lineage>
        <taxon>Eukaryota</taxon>
        <taxon>Sar</taxon>
        <taxon>Alveolata</taxon>
        <taxon>Dinophyceae</taxon>
        <taxon>Prorocentrales</taxon>
        <taxon>Prorocentraceae</taxon>
        <taxon>Prorocentrum</taxon>
    </lineage>
</organism>
<dbReference type="InterPro" id="IPR000626">
    <property type="entry name" value="Ubiquitin-like_dom"/>
</dbReference>
<keyword evidence="4" id="KW-1185">Reference proteome</keyword>
<accession>A0ABN9WSB4</accession>
<sequence length="133" mass="14313">PFWLKFGGGRPPARPRPFCASRRALALPSDARHHQREGVQPPGRRSDGKGAFFWDLGNSGGTLELLTISVTSQSRVSEVKGRIQEACGTPTGQQRLLMSGCPMEDGRTMASYGMNDEGEVAGLSLCLHMTPTA</sequence>
<evidence type="ECO:0000256" key="1">
    <source>
        <dbReference type="SAM" id="MobiDB-lite"/>
    </source>
</evidence>
<gene>
    <name evidence="3" type="ORF">PCOR1329_LOCUS70106</name>
</gene>
<feature type="region of interest" description="Disordered" evidence="1">
    <location>
        <begin position="26"/>
        <end position="50"/>
    </location>
</feature>
<dbReference type="Gene3D" id="3.10.20.90">
    <property type="entry name" value="Phosphatidylinositol 3-kinase Catalytic Subunit, Chain A, domain 1"/>
    <property type="match status" value="1"/>
</dbReference>
<evidence type="ECO:0000313" key="3">
    <source>
        <dbReference type="EMBL" id="CAK0889615.1"/>
    </source>
</evidence>
<comment type="caution">
    <text evidence="3">The sequence shown here is derived from an EMBL/GenBank/DDBJ whole genome shotgun (WGS) entry which is preliminary data.</text>
</comment>
<dbReference type="Proteomes" id="UP001189429">
    <property type="component" value="Unassembled WGS sequence"/>
</dbReference>
<dbReference type="PRINTS" id="PR00348">
    <property type="entry name" value="UBIQUITIN"/>
</dbReference>
<dbReference type="PROSITE" id="PS50053">
    <property type="entry name" value="UBIQUITIN_2"/>
    <property type="match status" value="1"/>
</dbReference>
<feature type="non-terminal residue" evidence="3">
    <location>
        <position position="1"/>
    </location>
</feature>
<evidence type="ECO:0000313" key="4">
    <source>
        <dbReference type="Proteomes" id="UP001189429"/>
    </source>
</evidence>
<evidence type="ECO:0000259" key="2">
    <source>
        <dbReference type="PROSITE" id="PS50053"/>
    </source>
</evidence>
<feature type="domain" description="Ubiquitin-like" evidence="2">
    <location>
        <begin position="61"/>
        <end position="120"/>
    </location>
</feature>
<dbReference type="CDD" id="cd17039">
    <property type="entry name" value="Ubl_ubiquitin_like"/>
    <property type="match status" value="1"/>
</dbReference>
<dbReference type="EMBL" id="CAUYUJ010019241">
    <property type="protein sequence ID" value="CAK0889615.1"/>
    <property type="molecule type" value="Genomic_DNA"/>
</dbReference>
<dbReference type="SUPFAM" id="SSF54236">
    <property type="entry name" value="Ubiquitin-like"/>
    <property type="match status" value="1"/>
</dbReference>
<reference evidence="3" key="1">
    <citation type="submission" date="2023-10" db="EMBL/GenBank/DDBJ databases">
        <authorList>
            <person name="Chen Y."/>
            <person name="Shah S."/>
            <person name="Dougan E. K."/>
            <person name="Thang M."/>
            <person name="Chan C."/>
        </authorList>
    </citation>
    <scope>NUCLEOTIDE SEQUENCE [LARGE SCALE GENOMIC DNA]</scope>
</reference>
<dbReference type="InterPro" id="IPR019956">
    <property type="entry name" value="Ubiquitin_dom"/>
</dbReference>
<proteinExistence type="predicted"/>